<dbReference type="OrthoDB" id="9763189at2"/>
<dbReference type="GO" id="GO:0046872">
    <property type="term" value="F:metal ion binding"/>
    <property type="evidence" value="ECO:0007669"/>
    <property type="project" value="UniProtKB-KW"/>
</dbReference>
<dbReference type="SUPFAM" id="SSF51246">
    <property type="entry name" value="Rudiment single hybrid motif"/>
    <property type="match status" value="1"/>
</dbReference>
<evidence type="ECO:0000256" key="5">
    <source>
        <dbReference type="ARBA" id="ARBA00017242"/>
    </source>
</evidence>
<gene>
    <name evidence="18" type="primary">accC</name>
    <name evidence="18" type="ORF">DQ393_12825</name>
</gene>
<comment type="pathway">
    <text evidence="2 15">Lipid metabolism; malonyl-CoA biosynthesis; malonyl-CoA from acetyl-CoA: step 1/1.</text>
</comment>
<dbReference type="SMART" id="SM00878">
    <property type="entry name" value="Biotin_carb_C"/>
    <property type="match status" value="1"/>
</dbReference>
<keyword evidence="11 15" id="KW-0092">Biotin</keyword>
<evidence type="ECO:0000256" key="13">
    <source>
        <dbReference type="ARBA" id="ARBA00048600"/>
    </source>
</evidence>
<evidence type="ECO:0000313" key="18">
    <source>
        <dbReference type="EMBL" id="RAX41146.1"/>
    </source>
</evidence>
<dbReference type="FunFam" id="3.40.50.20:FF:000010">
    <property type="entry name" value="Propionyl-CoA carboxylase subunit alpha"/>
    <property type="match status" value="1"/>
</dbReference>
<dbReference type="Pfam" id="PF02785">
    <property type="entry name" value="Biotin_carb_C"/>
    <property type="match status" value="1"/>
</dbReference>
<dbReference type="InterPro" id="IPR005479">
    <property type="entry name" value="CPAse_ATP-bd"/>
</dbReference>
<dbReference type="PROSITE" id="PS00866">
    <property type="entry name" value="CPSASE_1"/>
    <property type="match status" value="1"/>
</dbReference>
<dbReference type="Gene3D" id="3.40.50.20">
    <property type="match status" value="1"/>
</dbReference>
<dbReference type="Pfam" id="PF00289">
    <property type="entry name" value="Biotin_carb_N"/>
    <property type="match status" value="1"/>
</dbReference>
<dbReference type="InterPro" id="IPR005482">
    <property type="entry name" value="Biotin_COase_C"/>
</dbReference>
<dbReference type="EMBL" id="QMKK01000032">
    <property type="protein sequence ID" value="RAX41146.1"/>
    <property type="molecule type" value="Genomic_DNA"/>
</dbReference>
<evidence type="ECO:0000256" key="9">
    <source>
        <dbReference type="ARBA" id="ARBA00022840"/>
    </source>
</evidence>
<evidence type="ECO:0000256" key="10">
    <source>
        <dbReference type="ARBA" id="ARBA00022842"/>
    </source>
</evidence>
<feature type="domain" description="Biotin carboxylation" evidence="17">
    <location>
        <begin position="1"/>
        <end position="445"/>
    </location>
</feature>
<dbReference type="UniPathway" id="UPA00655">
    <property type="reaction ID" value="UER00711"/>
</dbReference>
<organism evidence="18 19">
    <name type="scientific">Rhizobium tropici</name>
    <dbReference type="NCBI Taxonomy" id="398"/>
    <lineage>
        <taxon>Bacteria</taxon>
        <taxon>Pseudomonadati</taxon>
        <taxon>Pseudomonadota</taxon>
        <taxon>Alphaproteobacteria</taxon>
        <taxon>Hyphomicrobiales</taxon>
        <taxon>Rhizobiaceae</taxon>
        <taxon>Rhizobium/Agrobacterium group</taxon>
        <taxon>Rhizobium</taxon>
    </lineage>
</organism>
<dbReference type="InterPro" id="IPR051602">
    <property type="entry name" value="ACC_Biotin_Carboxylase"/>
</dbReference>
<evidence type="ECO:0000259" key="17">
    <source>
        <dbReference type="PROSITE" id="PS50979"/>
    </source>
</evidence>
<dbReference type="PROSITE" id="PS00867">
    <property type="entry name" value="CPSASE_2"/>
    <property type="match status" value="1"/>
</dbReference>
<dbReference type="NCBIfam" id="NF006367">
    <property type="entry name" value="PRK08591.1"/>
    <property type="match status" value="1"/>
</dbReference>
<dbReference type="InterPro" id="IPR005481">
    <property type="entry name" value="BC-like_N"/>
</dbReference>
<dbReference type="GO" id="GO:0006633">
    <property type="term" value="P:fatty acid biosynthetic process"/>
    <property type="evidence" value="ECO:0007669"/>
    <property type="project" value="UniProtKB-KW"/>
</dbReference>
<dbReference type="AlphaFoldDB" id="A0A329YCG8"/>
<evidence type="ECO:0000256" key="1">
    <source>
        <dbReference type="ARBA" id="ARBA00003761"/>
    </source>
</evidence>
<dbReference type="GO" id="GO:0005524">
    <property type="term" value="F:ATP binding"/>
    <property type="evidence" value="ECO:0007669"/>
    <property type="project" value="UniProtKB-UniRule"/>
</dbReference>
<dbReference type="InterPro" id="IPR011761">
    <property type="entry name" value="ATP-grasp"/>
</dbReference>
<comment type="catalytic activity">
    <reaction evidence="13 15">
        <text>N(6)-biotinyl-L-lysyl-[protein] + hydrogencarbonate + ATP = N(6)-carboxybiotinyl-L-lysyl-[protein] + ADP + phosphate + H(+)</text>
        <dbReference type="Rhea" id="RHEA:13501"/>
        <dbReference type="Rhea" id="RHEA-COMP:10505"/>
        <dbReference type="Rhea" id="RHEA-COMP:10506"/>
        <dbReference type="ChEBI" id="CHEBI:15378"/>
        <dbReference type="ChEBI" id="CHEBI:17544"/>
        <dbReference type="ChEBI" id="CHEBI:30616"/>
        <dbReference type="ChEBI" id="CHEBI:43474"/>
        <dbReference type="ChEBI" id="CHEBI:83144"/>
        <dbReference type="ChEBI" id="CHEBI:83145"/>
        <dbReference type="ChEBI" id="CHEBI:456216"/>
        <dbReference type="EC" id="6.3.4.14"/>
    </reaction>
</comment>
<evidence type="ECO:0000256" key="12">
    <source>
        <dbReference type="ARBA" id="ARBA00033786"/>
    </source>
</evidence>
<dbReference type="PANTHER" id="PTHR48095:SF2">
    <property type="entry name" value="BIOTIN CARBOXYLASE, CHLOROPLASTIC"/>
    <property type="match status" value="1"/>
</dbReference>
<dbReference type="InterPro" id="IPR011764">
    <property type="entry name" value="Biotin_carboxylation_dom"/>
</dbReference>
<dbReference type="PANTHER" id="PTHR48095">
    <property type="entry name" value="PYRUVATE CARBOXYLASE SUBUNIT A"/>
    <property type="match status" value="1"/>
</dbReference>
<dbReference type="Gene3D" id="3.30.470.20">
    <property type="entry name" value="ATP-grasp fold, B domain"/>
    <property type="match status" value="1"/>
</dbReference>
<dbReference type="GO" id="GO:2001295">
    <property type="term" value="P:malonyl-CoA biosynthetic process"/>
    <property type="evidence" value="ECO:0007669"/>
    <property type="project" value="UniProtKB-UniPathway"/>
</dbReference>
<keyword evidence="9 14" id="KW-0067">ATP-binding</keyword>
<keyword evidence="6 15" id="KW-0436">Ligase</keyword>
<evidence type="ECO:0000256" key="6">
    <source>
        <dbReference type="ARBA" id="ARBA00022598"/>
    </source>
</evidence>
<evidence type="ECO:0000313" key="19">
    <source>
        <dbReference type="Proteomes" id="UP000251205"/>
    </source>
</evidence>
<protein>
    <recommendedName>
        <fullName evidence="5 15">Biotin carboxylase</fullName>
        <ecNumber evidence="4 15">6.3.4.14</ecNumber>
    </recommendedName>
    <alternativeName>
        <fullName evidence="12 15">Acetyl-coenzyme A carboxylase biotin carboxylase subunit A</fullName>
    </alternativeName>
</protein>
<dbReference type="RefSeq" id="WP_112342162.1">
    <property type="nucleotide sequence ID" value="NZ_QMKK01000032.1"/>
</dbReference>
<dbReference type="PROSITE" id="PS50979">
    <property type="entry name" value="BC"/>
    <property type="match status" value="1"/>
</dbReference>
<dbReference type="InterPro" id="IPR011054">
    <property type="entry name" value="Rudment_hybrid_motif"/>
</dbReference>
<dbReference type="SUPFAM" id="SSF52440">
    <property type="entry name" value="PreATP-grasp domain"/>
    <property type="match status" value="1"/>
</dbReference>
<dbReference type="PROSITE" id="PS50975">
    <property type="entry name" value="ATP_GRASP"/>
    <property type="match status" value="1"/>
</dbReference>
<dbReference type="InterPro" id="IPR016185">
    <property type="entry name" value="PreATP-grasp_dom_sf"/>
</dbReference>
<reference evidence="18 19" key="1">
    <citation type="submission" date="2018-06" db="EMBL/GenBank/DDBJ databases">
        <title>Whole Genome Sequence of an efficient microsymbiont, Rhizobium tropici.</title>
        <authorList>
            <person name="Srinivasan R."/>
            <person name="Singh H.V."/>
            <person name="Srivastava R."/>
            <person name="Kumari B."/>
            <person name="Radhakrishna A."/>
        </authorList>
    </citation>
    <scope>NUCLEOTIDE SEQUENCE [LARGE SCALE GENOMIC DNA]</scope>
    <source>
        <strain evidence="18 19">IGFRI Rhizo-19</strain>
    </source>
</reference>
<dbReference type="SUPFAM" id="SSF56059">
    <property type="entry name" value="Glutathione synthetase ATP-binding domain-like"/>
    <property type="match status" value="1"/>
</dbReference>
<keyword evidence="8 14" id="KW-0547">Nucleotide-binding</keyword>
<name>A0A329YCG8_RHITR</name>
<comment type="subunit">
    <text evidence="3 15">Acetyl-CoA carboxylase is a heterohexamer of biotin carboxyl carrier protein, biotin carboxylase and the two subunits of carboxyl transferase in a 2:2 complex.</text>
</comment>
<comment type="caution">
    <text evidence="18">The sequence shown here is derived from an EMBL/GenBank/DDBJ whole genome shotgun (WGS) entry which is preliminary data.</text>
</comment>
<evidence type="ECO:0000256" key="2">
    <source>
        <dbReference type="ARBA" id="ARBA00004956"/>
    </source>
</evidence>
<dbReference type="Proteomes" id="UP000251205">
    <property type="component" value="Unassembled WGS sequence"/>
</dbReference>
<dbReference type="EC" id="6.3.4.14" evidence="4 15"/>
<evidence type="ECO:0000259" key="16">
    <source>
        <dbReference type="PROSITE" id="PS50975"/>
    </source>
</evidence>
<keyword evidence="7" id="KW-0479">Metal-binding</keyword>
<evidence type="ECO:0000256" key="3">
    <source>
        <dbReference type="ARBA" id="ARBA00011750"/>
    </source>
</evidence>
<feature type="domain" description="ATP-grasp" evidence="16">
    <location>
        <begin position="120"/>
        <end position="317"/>
    </location>
</feature>
<keyword evidence="10" id="KW-0460">Magnesium</keyword>
<keyword evidence="15" id="KW-0444">Lipid biosynthesis</keyword>
<dbReference type="Gene3D" id="6.20.290.20">
    <property type="match status" value="1"/>
</dbReference>
<evidence type="ECO:0000256" key="7">
    <source>
        <dbReference type="ARBA" id="ARBA00022723"/>
    </source>
</evidence>
<proteinExistence type="predicted"/>
<dbReference type="Pfam" id="PF02786">
    <property type="entry name" value="CPSase_L_D2"/>
    <property type="match status" value="1"/>
</dbReference>
<comment type="function">
    <text evidence="1 15">This protein is a component of the acetyl coenzyme A carboxylase complex; first, biotin carboxylase catalyzes the carboxylation of the carrier protein and then the transcarboxylase transfers the carboxyl group to form malonyl-CoA.</text>
</comment>
<sequence>MLKRVLIANRGEIAVRIQRACRVLGIESVQIFSDADRDAPYAKSASLSLCIGPAPARDSYLNIAKILQAAELIGADAVHPGYGFLSENAAFSKAVEEAGLAFIGPKAASIETMGDKIAAKRAMKAAGVPCVPGGDEALPDDMIRCAHMADEIGYPVIIKAAGGGGGRGMRIVRSANELAEAIVTTREEAGRAFGNPAVYMEKFLQAPRHVEIQVLADNHGNAVWLGERDCSLQRRHQKVVEEAPAPGISRNLIAEVGERCAAACRSIGYSGAGTFEFLYENGAFYFIEMNTRVQVEHPVTEAVTGIDIVAWQIRIAGGERLSFEQKDIARQGHAIECRINAEDPYTFRPSPGRIQHWHAPGGPGIRVDTHVESGYVVPPHYDSMIGKIIAHGESRDEAIARMKAALGEAVLDGITCNIPLHRDIMANPDFVAGNLGIHHLEHWLETRRHDD</sequence>
<keyword evidence="15" id="KW-0276">Fatty acid metabolism</keyword>
<dbReference type="InterPro" id="IPR004549">
    <property type="entry name" value="Acetyl_CoA_COase_biotin_COase"/>
</dbReference>
<dbReference type="NCBIfam" id="TIGR00514">
    <property type="entry name" value="accC"/>
    <property type="match status" value="1"/>
</dbReference>
<keyword evidence="15" id="KW-0443">Lipid metabolism</keyword>
<dbReference type="GO" id="GO:0004075">
    <property type="term" value="F:biotin carboxylase activity"/>
    <property type="evidence" value="ECO:0007669"/>
    <property type="project" value="UniProtKB-EC"/>
</dbReference>
<accession>A0A329YCG8</accession>
<evidence type="ECO:0000256" key="8">
    <source>
        <dbReference type="ARBA" id="ARBA00022741"/>
    </source>
</evidence>
<evidence type="ECO:0000256" key="11">
    <source>
        <dbReference type="ARBA" id="ARBA00023267"/>
    </source>
</evidence>
<keyword evidence="15" id="KW-0275">Fatty acid biosynthesis</keyword>
<evidence type="ECO:0000256" key="14">
    <source>
        <dbReference type="PROSITE-ProRule" id="PRU00409"/>
    </source>
</evidence>
<evidence type="ECO:0000256" key="4">
    <source>
        <dbReference type="ARBA" id="ARBA00013263"/>
    </source>
</evidence>
<evidence type="ECO:0000256" key="15">
    <source>
        <dbReference type="RuleBase" id="RU365063"/>
    </source>
</evidence>